<dbReference type="Proteomes" id="UP001201163">
    <property type="component" value="Unassembled WGS sequence"/>
</dbReference>
<name>A0AAD4L732_9AGAM</name>
<sequence>MPYPSPETSTSTIPLSSTPPSAVVAITHNPYFPTSPYPASNPALDNILPTESHRSIIPPDLPPQSRSLPSVTDSGVAVGDRSLREPSAEQTGDHYPHPSHCRYDIV</sequence>
<proteinExistence type="predicted"/>
<organism evidence="2 3">
    <name type="scientific">Lactarius akahatsu</name>
    <dbReference type="NCBI Taxonomy" id="416441"/>
    <lineage>
        <taxon>Eukaryota</taxon>
        <taxon>Fungi</taxon>
        <taxon>Dikarya</taxon>
        <taxon>Basidiomycota</taxon>
        <taxon>Agaricomycotina</taxon>
        <taxon>Agaricomycetes</taxon>
        <taxon>Russulales</taxon>
        <taxon>Russulaceae</taxon>
        <taxon>Lactarius</taxon>
    </lineage>
</organism>
<reference evidence="2" key="1">
    <citation type="submission" date="2022-01" db="EMBL/GenBank/DDBJ databases">
        <title>Comparative genomics reveals a dynamic genome evolution in the ectomycorrhizal milk-cap (Lactarius) mushrooms.</title>
        <authorList>
            <consortium name="DOE Joint Genome Institute"/>
            <person name="Lebreton A."/>
            <person name="Tang N."/>
            <person name="Kuo A."/>
            <person name="LaButti K."/>
            <person name="Drula E."/>
            <person name="Barry K."/>
            <person name="Clum A."/>
            <person name="Lipzen A."/>
            <person name="Mousain D."/>
            <person name="Ng V."/>
            <person name="Wang R."/>
            <person name="Wang X."/>
            <person name="Dai Y."/>
            <person name="Henrissat B."/>
            <person name="Grigoriev I.V."/>
            <person name="Guerin-Laguette A."/>
            <person name="Yu F."/>
            <person name="Martin F.M."/>
        </authorList>
    </citation>
    <scope>NUCLEOTIDE SEQUENCE</scope>
    <source>
        <strain evidence="2">QP</strain>
    </source>
</reference>
<accession>A0AAD4L732</accession>
<feature type="compositionally biased region" description="Polar residues" evidence="1">
    <location>
        <begin position="64"/>
        <end position="73"/>
    </location>
</feature>
<comment type="caution">
    <text evidence="2">The sequence shown here is derived from an EMBL/GenBank/DDBJ whole genome shotgun (WGS) entry which is preliminary data.</text>
</comment>
<evidence type="ECO:0000313" key="3">
    <source>
        <dbReference type="Proteomes" id="UP001201163"/>
    </source>
</evidence>
<feature type="region of interest" description="Disordered" evidence="1">
    <location>
        <begin position="50"/>
        <end position="106"/>
    </location>
</feature>
<dbReference type="AlphaFoldDB" id="A0AAD4L732"/>
<dbReference type="EMBL" id="JAKELL010000095">
    <property type="protein sequence ID" value="KAH8982886.1"/>
    <property type="molecule type" value="Genomic_DNA"/>
</dbReference>
<evidence type="ECO:0000313" key="2">
    <source>
        <dbReference type="EMBL" id="KAH8982886.1"/>
    </source>
</evidence>
<gene>
    <name evidence="2" type="ORF">EDB92DRAFT_2106470</name>
</gene>
<keyword evidence="3" id="KW-1185">Reference proteome</keyword>
<protein>
    <submittedName>
        <fullName evidence="2">Uncharacterized protein</fullName>
    </submittedName>
</protein>
<feature type="compositionally biased region" description="Basic and acidic residues" evidence="1">
    <location>
        <begin position="81"/>
        <end position="106"/>
    </location>
</feature>
<evidence type="ECO:0000256" key="1">
    <source>
        <dbReference type="SAM" id="MobiDB-lite"/>
    </source>
</evidence>
<feature type="region of interest" description="Disordered" evidence="1">
    <location>
        <begin position="1"/>
        <end position="20"/>
    </location>
</feature>